<keyword evidence="4" id="KW-0378">Hydrolase</keyword>
<gene>
    <name evidence="8" type="ORF">F8154_07305</name>
</gene>
<dbReference type="Pfam" id="PF08340">
    <property type="entry name" value="YicC-like_C"/>
    <property type="match status" value="1"/>
</dbReference>
<organism evidence="8 9">
    <name type="scientific">Alkaliphilus pronyensis</name>
    <dbReference type="NCBI Taxonomy" id="1482732"/>
    <lineage>
        <taxon>Bacteria</taxon>
        <taxon>Bacillati</taxon>
        <taxon>Bacillota</taxon>
        <taxon>Clostridia</taxon>
        <taxon>Peptostreptococcales</taxon>
        <taxon>Natronincolaceae</taxon>
        <taxon>Alkaliphilus</taxon>
    </lineage>
</organism>
<dbReference type="Proteomes" id="UP000432715">
    <property type="component" value="Unassembled WGS sequence"/>
</dbReference>
<dbReference type="Pfam" id="PF03755">
    <property type="entry name" value="YicC-like_N"/>
    <property type="match status" value="1"/>
</dbReference>
<evidence type="ECO:0000259" key="6">
    <source>
        <dbReference type="Pfam" id="PF03755"/>
    </source>
</evidence>
<feature type="domain" description="Endoribonuclease YicC-like C-terminal" evidence="7">
    <location>
        <begin position="173"/>
        <end position="293"/>
    </location>
</feature>
<evidence type="ECO:0000256" key="5">
    <source>
        <dbReference type="ARBA" id="ARBA00035648"/>
    </source>
</evidence>
<dbReference type="GO" id="GO:0016787">
    <property type="term" value="F:hydrolase activity"/>
    <property type="evidence" value="ECO:0007669"/>
    <property type="project" value="UniProtKB-KW"/>
</dbReference>
<dbReference type="EMBL" id="WBZC01000023">
    <property type="protein sequence ID" value="KAB3535240.1"/>
    <property type="molecule type" value="Genomic_DNA"/>
</dbReference>
<sequence>MVKSMTGFGRGEAQSPQKKFIVELKSLNHRYMDTSIKMPKIFTYLEEKIRQKIKEEVKRGRVEVYVNAESLGESDVKITPDIALAQQYYTALEAISESLGIDNDLTTSVISKFPDVLKVEKVEDDEDEIWSCLEEALVMALNRLMEMRNIEGQQLYNDIIRRLDIINSMIKDIEERSPLIVNEYRQKLTDRINEILDDGFDFDDNRILMEVAVFADKSSITEEIVRFYSHIKQFKKAMGEDDSIGRKLDFLIQEMNREVNTIGSKANDLTITNIVVNIKSELEKMREQVQNIE</sequence>
<keyword evidence="3" id="KW-0255">Endonuclease</keyword>
<comment type="similarity">
    <text evidence="5">Belongs to the YicC/YloC family.</text>
</comment>
<evidence type="ECO:0000256" key="4">
    <source>
        <dbReference type="ARBA" id="ARBA00022801"/>
    </source>
</evidence>
<dbReference type="GO" id="GO:0004521">
    <property type="term" value="F:RNA endonuclease activity"/>
    <property type="evidence" value="ECO:0007669"/>
    <property type="project" value="InterPro"/>
</dbReference>
<dbReference type="PANTHER" id="PTHR30636:SF3">
    <property type="entry name" value="UPF0701 PROTEIN YICC"/>
    <property type="match status" value="1"/>
</dbReference>
<keyword evidence="9" id="KW-1185">Reference proteome</keyword>
<dbReference type="InterPro" id="IPR013527">
    <property type="entry name" value="YicC-like_N"/>
</dbReference>
<evidence type="ECO:0000313" key="9">
    <source>
        <dbReference type="Proteomes" id="UP000432715"/>
    </source>
</evidence>
<proteinExistence type="inferred from homology"/>
<dbReference type="AlphaFoldDB" id="A0A6I0FBW2"/>
<dbReference type="RefSeq" id="WP_151860956.1">
    <property type="nucleotide sequence ID" value="NZ_WBZC01000023.1"/>
</dbReference>
<dbReference type="NCBIfam" id="TIGR00255">
    <property type="entry name" value="YicC/YloC family endoribonuclease"/>
    <property type="match status" value="1"/>
</dbReference>
<comment type="cofactor">
    <cofactor evidence="1">
        <name>a divalent metal cation</name>
        <dbReference type="ChEBI" id="CHEBI:60240"/>
    </cofactor>
</comment>
<dbReference type="OrthoDB" id="9771229at2"/>
<evidence type="ECO:0000259" key="7">
    <source>
        <dbReference type="Pfam" id="PF08340"/>
    </source>
</evidence>
<evidence type="ECO:0000256" key="3">
    <source>
        <dbReference type="ARBA" id="ARBA00022759"/>
    </source>
</evidence>
<feature type="domain" description="Endoribonuclease YicC-like N-terminal" evidence="6">
    <location>
        <begin position="2"/>
        <end position="156"/>
    </location>
</feature>
<dbReference type="InterPro" id="IPR005229">
    <property type="entry name" value="YicC/YloC-like"/>
</dbReference>
<keyword evidence="2" id="KW-0540">Nuclease</keyword>
<protein>
    <submittedName>
        <fullName evidence="8">YicC family protein</fullName>
    </submittedName>
</protein>
<name>A0A6I0FBW2_9FIRM</name>
<dbReference type="PANTHER" id="PTHR30636">
    <property type="entry name" value="UPF0701 PROTEIN YICC"/>
    <property type="match status" value="1"/>
</dbReference>
<evidence type="ECO:0000256" key="1">
    <source>
        <dbReference type="ARBA" id="ARBA00001968"/>
    </source>
</evidence>
<evidence type="ECO:0000313" key="8">
    <source>
        <dbReference type="EMBL" id="KAB3535240.1"/>
    </source>
</evidence>
<dbReference type="InterPro" id="IPR013551">
    <property type="entry name" value="YicC-like_C"/>
</dbReference>
<reference evidence="8 9" key="1">
    <citation type="submission" date="2019-10" db="EMBL/GenBank/DDBJ databases">
        <title>Alkaliphilus serpentinus sp. nov. and Alkaliphilus pronyensis sp. nov., two novel anaerobic alkaliphilic species isolated from the serpentinized-hosted hydrothermal field of the Prony Bay (New Caledonia).</title>
        <authorList>
            <person name="Postec A."/>
        </authorList>
    </citation>
    <scope>NUCLEOTIDE SEQUENCE [LARGE SCALE GENOMIC DNA]</scope>
    <source>
        <strain evidence="8 9">LacV</strain>
    </source>
</reference>
<accession>A0A6I0FBW2</accession>
<comment type="caution">
    <text evidence="8">The sequence shown here is derived from an EMBL/GenBank/DDBJ whole genome shotgun (WGS) entry which is preliminary data.</text>
</comment>
<evidence type="ECO:0000256" key="2">
    <source>
        <dbReference type="ARBA" id="ARBA00022722"/>
    </source>
</evidence>